<dbReference type="AlphaFoldDB" id="A0A8S1NUC5"/>
<sequence>MYQNDEDYSIPNEQQIYQSFDCCIDDLSKLRYLYNYQNKYLNKHIYYLSFHFSVLEIKSKDIQNMNIHAACLYKLVEEQKSQIPHLMTKILGILQNKLQQLPQINELHIAFLKSCIISYNYKIAYQFIKSKIFLHGNYLDNKNNLFIQYFYFAGVIAQAQQDFDEALRCYKLAYKISPQNEFSFEAEKMESLLRFRLGLELRNSSNIINQFVVNKLSDLISEKDQLDRKEREFNLSDSNLQICLKEWSQQALLYQFLQTESELHSKVSFDLLLFHLKIQNQDVLIEYLLQINKIHNMLSINEEKRYIEFRYNNLTYKQINSKLENRINLIQQLESLK</sequence>
<comment type="caution">
    <text evidence="2">The sequence shown here is derived from an EMBL/GenBank/DDBJ whole genome shotgun (WGS) entry which is preliminary data.</text>
</comment>
<proteinExistence type="predicted"/>
<dbReference type="InterPro" id="IPR019734">
    <property type="entry name" value="TPR_rpt"/>
</dbReference>
<dbReference type="SMART" id="SM00028">
    <property type="entry name" value="TPR"/>
    <property type="match status" value="1"/>
</dbReference>
<name>A0A8S1NUC5_9CILI</name>
<evidence type="ECO:0000313" key="3">
    <source>
        <dbReference type="Proteomes" id="UP000692954"/>
    </source>
</evidence>
<evidence type="ECO:0000313" key="2">
    <source>
        <dbReference type="EMBL" id="CAD8093125.1"/>
    </source>
</evidence>
<dbReference type="Proteomes" id="UP000692954">
    <property type="component" value="Unassembled WGS sequence"/>
</dbReference>
<dbReference type="PROSITE" id="PS50005">
    <property type="entry name" value="TPR"/>
    <property type="match status" value="1"/>
</dbReference>
<evidence type="ECO:0008006" key="4">
    <source>
        <dbReference type="Google" id="ProtNLM"/>
    </source>
</evidence>
<keyword evidence="3" id="KW-1185">Reference proteome</keyword>
<gene>
    <name evidence="2" type="ORF">PSON_ATCC_30995.1.T0600108</name>
</gene>
<evidence type="ECO:0000256" key="1">
    <source>
        <dbReference type="PROSITE-ProRule" id="PRU00339"/>
    </source>
</evidence>
<feature type="repeat" description="TPR" evidence="1">
    <location>
        <begin position="147"/>
        <end position="180"/>
    </location>
</feature>
<keyword evidence="1" id="KW-0802">TPR repeat</keyword>
<dbReference type="EMBL" id="CAJJDN010000060">
    <property type="protein sequence ID" value="CAD8093125.1"/>
    <property type="molecule type" value="Genomic_DNA"/>
</dbReference>
<accession>A0A8S1NUC5</accession>
<organism evidence="2 3">
    <name type="scientific">Paramecium sonneborni</name>
    <dbReference type="NCBI Taxonomy" id="65129"/>
    <lineage>
        <taxon>Eukaryota</taxon>
        <taxon>Sar</taxon>
        <taxon>Alveolata</taxon>
        <taxon>Ciliophora</taxon>
        <taxon>Intramacronucleata</taxon>
        <taxon>Oligohymenophorea</taxon>
        <taxon>Peniculida</taxon>
        <taxon>Parameciidae</taxon>
        <taxon>Paramecium</taxon>
    </lineage>
</organism>
<reference evidence="2" key="1">
    <citation type="submission" date="2021-01" db="EMBL/GenBank/DDBJ databases">
        <authorList>
            <consortium name="Genoscope - CEA"/>
            <person name="William W."/>
        </authorList>
    </citation>
    <scope>NUCLEOTIDE SEQUENCE</scope>
</reference>
<protein>
    <recommendedName>
        <fullName evidence="4">Tetratricopeptide repeat protein</fullName>
    </recommendedName>
</protein>